<name>A0ABQ9WH33_SAGOE</name>
<reference evidence="1 2" key="1">
    <citation type="submission" date="2023-05" db="EMBL/GenBank/DDBJ databases">
        <title>B98-5 Cell Line De Novo Hybrid Assembly: An Optical Mapping Approach.</title>
        <authorList>
            <person name="Kananen K."/>
            <person name="Auerbach J.A."/>
            <person name="Kautto E."/>
            <person name="Blachly J.S."/>
        </authorList>
    </citation>
    <scope>NUCLEOTIDE SEQUENCE [LARGE SCALE GENOMIC DNA]</scope>
    <source>
        <strain evidence="1">B95-8</strain>
        <tissue evidence="1">Cell line</tissue>
    </source>
</reference>
<organism evidence="1 2">
    <name type="scientific">Saguinus oedipus</name>
    <name type="common">Cotton-top tamarin</name>
    <name type="synonym">Oedipomidas oedipus</name>
    <dbReference type="NCBI Taxonomy" id="9490"/>
    <lineage>
        <taxon>Eukaryota</taxon>
        <taxon>Metazoa</taxon>
        <taxon>Chordata</taxon>
        <taxon>Craniata</taxon>
        <taxon>Vertebrata</taxon>
        <taxon>Euteleostomi</taxon>
        <taxon>Mammalia</taxon>
        <taxon>Eutheria</taxon>
        <taxon>Euarchontoglires</taxon>
        <taxon>Primates</taxon>
        <taxon>Haplorrhini</taxon>
        <taxon>Platyrrhini</taxon>
        <taxon>Cebidae</taxon>
        <taxon>Callitrichinae</taxon>
        <taxon>Saguinus</taxon>
    </lineage>
</organism>
<accession>A0ABQ9WH33</accession>
<evidence type="ECO:0000313" key="2">
    <source>
        <dbReference type="Proteomes" id="UP001266305"/>
    </source>
</evidence>
<evidence type="ECO:0000313" key="1">
    <source>
        <dbReference type="EMBL" id="KAK2120973.1"/>
    </source>
</evidence>
<comment type="caution">
    <text evidence="1">The sequence shown here is derived from an EMBL/GenBank/DDBJ whole genome shotgun (WGS) entry which is preliminary data.</text>
</comment>
<proteinExistence type="predicted"/>
<protein>
    <submittedName>
        <fullName evidence="1">Uncharacterized protein</fullName>
    </submittedName>
</protein>
<dbReference type="InterPro" id="IPR027417">
    <property type="entry name" value="P-loop_NTPase"/>
</dbReference>
<dbReference type="Proteomes" id="UP001266305">
    <property type="component" value="Unassembled WGS sequence"/>
</dbReference>
<keyword evidence="2" id="KW-1185">Reference proteome</keyword>
<sequence length="201" mass="21561">MGCGADSLRRRPQSWLASPYLSRHGTLGLLRPFPLSESRCSLGRAGYDDRATALRSILAPLRIRANCPVPSMGGFRLRLCGAPPSSPRLESPWAPPGALEPLLGQQALTQVQGWALGLPLSTTRGGFSPPGTSLLQEVVYLVSQGADPDEIGLMNIDEQLPVLEYPQPGLDIIKVPRASGTCPITALGYFCSYPLMSDICF</sequence>
<dbReference type="Gene3D" id="3.40.50.300">
    <property type="entry name" value="P-loop containing nucleotide triphosphate hydrolases"/>
    <property type="match status" value="1"/>
</dbReference>
<dbReference type="EMBL" id="JASSZA010000001">
    <property type="protein sequence ID" value="KAK2120973.1"/>
    <property type="molecule type" value="Genomic_DNA"/>
</dbReference>
<gene>
    <name evidence="1" type="ORF">P7K49_002359</name>
</gene>